<evidence type="ECO:0000313" key="3">
    <source>
        <dbReference type="Proteomes" id="UP000813444"/>
    </source>
</evidence>
<feature type="domain" description="HNH nuclease" evidence="1">
    <location>
        <begin position="187"/>
        <end position="293"/>
    </location>
</feature>
<name>A0A8K0WI96_9HYPO</name>
<protein>
    <recommendedName>
        <fullName evidence="1">HNH nuclease domain-containing protein</fullName>
    </recommendedName>
</protein>
<dbReference type="Proteomes" id="UP000813444">
    <property type="component" value="Unassembled WGS sequence"/>
</dbReference>
<evidence type="ECO:0000313" key="2">
    <source>
        <dbReference type="EMBL" id="KAH7302901.1"/>
    </source>
</evidence>
<dbReference type="AlphaFoldDB" id="A0A8K0WI96"/>
<evidence type="ECO:0000259" key="1">
    <source>
        <dbReference type="Pfam" id="PF13391"/>
    </source>
</evidence>
<sequence>MAAPSHRHQSSLEGVIDFSAATPFANEQQRTQAVGRFRRIVDYFEAAEQPAPRYGDGYNRPALVRLTFEHARSQTSQDRFLGAFFRSLALGMLDDGSVDDSVDLSDDSVVADFRSPLFGFAEFLMTNFFLPLRASTNRTPQPSPVYHAAVQQAQTQEDQQRIEHFVGTPERLSALRGSCLTRDRHRCVITHTFDIAEAMQRLRWPPATDDDGNPLDISSNGGLEVAHILPHALTKEENGELSESKKSAIAILNMFDSGVMHMIEGTDMHRPYNAITLSLEMHQRFGQFHIFFEPDTNAPPHTYRINSFVPFSNQFPVTRTLFMHPSIDPPSERLLALHSAIGHILHLSGAGDYIQVILKDMEEGVVRGDGSTQLGDILRIGLQMRG</sequence>
<accession>A0A8K0WI96</accession>
<dbReference type="EMBL" id="JAGPNK010000048">
    <property type="protein sequence ID" value="KAH7302901.1"/>
    <property type="molecule type" value="Genomic_DNA"/>
</dbReference>
<dbReference type="InterPro" id="IPR003615">
    <property type="entry name" value="HNH_nuc"/>
</dbReference>
<gene>
    <name evidence="2" type="ORF">B0I35DRAFT_447681</name>
</gene>
<dbReference type="Pfam" id="PF13391">
    <property type="entry name" value="HNH_2"/>
    <property type="match status" value="1"/>
</dbReference>
<reference evidence="2" key="1">
    <citation type="journal article" date="2021" name="Nat. Commun.">
        <title>Genetic determinants of endophytism in the Arabidopsis root mycobiome.</title>
        <authorList>
            <person name="Mesny F."/>
            <person name="Miyauchi S."/>
            <person name="Thiergart T."/>
            <person name="Pickel B."/>
            <person name="Atanasova L."/>
            <person name="Karlsson M."/>
            <person name="Huettel B."/>
            <person name="Barry K.W."/>
            <person name="Haridas S."/>
            <person name="Chen C."/>
            <person name="Bauer D."/>
            <person name="Andreopoulos W."/>
            <person name="Pangilinan J."/>
            <person name="LaButti K."/>
            <person name="Riley R."/>
            <person name="Lipzen A."/>
            <person name="Clum A."/>
            <person name="Drula E."/>
            <person name="Henrissat B."/>
            <person name="Kohler A."/>
            <person name="Grigoriev I.V."/>
            <person name="Martin F.M."/>
            <person name="Hacquard S."/>
        </authorList>
    </citation>
    <scope>NUCLEOTIDE SEQUENCE</scope>
    <source>
        <strain evidence="2">MPI-CAGE-CH-0235</strain>
    </source>
</reference>
<dbReference type="OrthoDB" id="2104739at2759"/>
<comment type="caution">
    <text evidence="2">The sequence shown here is derived from an EMBL/GenBank/DDBJ whole genome shotgun (WGS) entry which is preliminary data.</text>
</comment>
<keyword evidence="3" id="KW-1185">Reference proteome</keyword>
<organism evidence="2 3">
    <name type="scientific">Stachybotrys elegans</name>
    <dbReference type="NCBI Taxonomy" id="80388"/>
    <lineage>
        <taxon>Eukaryota</taxon>
        <taxon>Fungi</taxon>
        <taxon>Dikarya</taxon>
        <taxon>Ascomycota</taxon>
        <taxon>Pezizomycotina</taxon>
        <taxon>Sordariomycetes</taxon>
        <taxon>Hypocreomycetidae</taxon>
        <taxon>Hypocreales</taxon>
        <taxon>Stachybotryaceae</taxon>
        <taxon>Stachybotrys</taxon>
    </lineage>
</organism>
<proteinExistence type="predicted"/>